<feature type="region of interest" description="Disordered" evidence="1">
    <location>
        <begin position="22"/>
        <end position="43"/>
    </location>
</feature>
<organism evidence="2 3">
    <name type="scientific">Araneus ventricosus</name>
    <name type="common">Orbweaver spider</name>
    <name type="synonym">Epeira ventricosa</name>
    <dbReference type="NCBI Taxonomy" id="182803"/>
    <lineage>
        <taxon>Eukaryota</taxon>
        <taxon>Metazoa</taxon>
        <taxon>Ecdysozoa</taxon>
        <taxon>Arthropoda</taxon>
        <taxon>Chelicerata</taxon>
        <taxon>Arachnida</taxon>
        <taxon>Araneae</taxon>
        <taxon>Araneomorphae</taxon>
        <taxon>Entelegynae</taxon>
        <taxon>Araneoidea</taxon>
        <taxon>Araneidae</taxon>
        <taxon>Araneus</taxon>
    </lineage>
</organism>
<protein>
    <submittedName>
        <fullName evidence="2">Uncharacterized protein</fullName>
    </submittedName>
</protein>
<comment type="caution">
    <text evidence="2">The sequence shown here is derived from an EMBL/GenBank/DDBJ whole genome shotgun (WGS) entry which is preliminary data.</text>
</comment>
<evidence type="ECO:0000313" key="3">
    <source>
        <dbReference type="Proteomes" id="UP000499080"/>
    </source>
</evidence>
<accession>A0A4Y2CMR1</accession>
<name>A0A4Y2CMR1_ARAVE</name>
<keyword evidence="3" id="KW-1185">Reference proteome</keyword>
<proteinExistence type="predicted"/>
<dbReference type="AlphaFoldDB" id="A0A4Y2CMR1"/>
<gene>
    <name evidence="2" type="ORF">AVEN_60195_1</name>
</gene>
<dbReference type="Proteomes" id="UP000499080">
    <property type="component" value="Unassembled WGS sequence"/>
</dbReference>
<evidence type="ECO:0000256" key="1">
    <source>
        <dbReference type="SAM" id="MobiDB-lite"/>
    </source>
</evidence>
<dbReference type="EMBL" id="BGPR01000210">
    <property type="protein sequence ID" value="GBM04988.1"/>
    <property type="molecule type" value="Genomic_DNA"/>
</dbReference>
<sequence>MKSEKPMLRIFLSKIQVYSQVHTGHQKPNRAAEQSTSMRPHPSHRLSVALCGAVSKHSAAESRTGPWNKVLACALTPPIDFQRPCVKL</sequence>
<evidence type="ECO:0000313" key="2">
    <source>
        <dbReference type="EMBL" id="GBM04988.1"/>
    </source>
</evidence>
<reference evidence="2 3" key="1">
    <citation type="journal article" date="2019" name="Sci. Rep.">
        <title>Orb-weaving spider Araneus ventricosus genome elucidates the spidroin gene catalogue.</title>
        <authorList>
            <person name="Kono N."/>
            <person name="Nakamura H."/>
            <person name="Ohtoshi R."/>
            <person name="Moran D.A.P."/>
            <person name="Shinohara A."/>
            <person name="Yoshida Y."/>
            <person name="Fujiwara M."/>
            <person name="Mori M."/>
            <person name="Tomita M."/>
            <person name="Arakawa K."/>
        </authorList>
    </citation>
    <scope>NUCLEOTIDE SEQUENCE [LARGE SCALE GENOMIC DNA]</scope>
</reference>